<keyword evidence="8 15" id="KW-0378">Hydrolase</keyword>
<evidence type="ECO:0000256" key="10">
    <source>
        <dbReference type="ARBA" id="ARBA00022842"/>
    </source>
</evidence>
<dbReference type="EC" id="3.1.-.-" evidence="15"/>
<dbReference type="STRING" id="947166.A0A1D1VEK0"/>
<comment type="caution">
    <text evidence="19">The sequence shown here is derived from an EMBL/GenBank/DDBJ whole genome shotgun (WGS) entry which is preliminary data.</text>
</comment>
<dbReference type="InterPro" id="IPR008918">
    <property type="entry name" value="HhH2"/>
</dbReference>
<comment type="subcellular location">
    <subcellularLocation>
        <location evidence="1 15">Mitochondrion</location>
    </subcellularLocation>
    <subcellularLocation>
        <location evidence="15">Nucleus</location>
        <location evidence="15">Nucleolus</location>
    </subcellularLocation>
    <subcellularLocation>
        <location evidence="15">Nucleus</location>
        <location evidence="15">Nucleoplasm</location>
    </subcellularLocation>
    <text evidence="15">Resides mostly in the nucleoli and relocalizes to the nucleoplasm upon DNA damage.</text>
</comment>
<dbReference type="InterPro" id="IPR029060">
    <property type="entry name" value="PIN-like_dom_sf"/>
</dbReference>
<proteinExistence type="inferred from homology"/>
<dbReference type="Gene3D" id="3.40.50.1010">
    <property type="entry name" value="5'-nuclease"/>
    <property type="match status" value="1"/>
</dbReference>
<dbReference type="InterPro" id="IPR006085">
    <property type="entry name" value="XPG_DNA_repair_N"/>
</dbReference>
<dbReference type="InterPro" id="IPR036279">
    <property type="entry name" value="5-3_exonuclease_C_sf"/>
</dbReference>
<evidence type="ECO:0000256" key="8">
    <source>
        <dbReference type="ARBA" id="ARBA00022801"/>
    </source>
</evidence>
<dbReference type="PANTHER" id="PTHR11081">
    <property type="entry name" value="FLAP ENDONUCLEASE FAMILY MEMBER"/>
    <property type="match status" value="1"/>
</dbReference>
<dbReference type="SUPFAM" id="SSF47807">
    <property type="entry name" value="5' to 3' exonuclease, C-terminal subdomain"/>
    <property type="match status" value="1"/>
</dbReference>
<feature type="domain" description="XPG N-terminal" evidence="18">
    <location>
        <begin position="1"/>
        <end position="107"/>
    </location>
</feature>
<dbReference type="SMART" id="SM00484">
    <property type="entry name" value="XPGI"/>
    <property type="match status" value="1"/>
</dbReference>
<evidence type="ECO:0000256" key="1">
    <source>
        <dbReference type="ARBA" id="ARBA00004173"/>
    </source>
</evidence>
<dbReference type="OrthoDB" id="1937206at2759"/>
<dbReference type="GO" id="GO:0006284">
    <property type="term" value="P:base-excision repair"/>
    <property type="evidence" value="ECO:0007669"/>
    <property type="project" value="UniProtKB-UniRule"/>
</dbReference>
<evidence type="ECO:0000256" key="3">
    <source>
        <dbReference type="ARBA" id="ARBA00022705"/>
    </source>
</evidence>
<keyword evidence="12 15" id="KW-0234">DNA repair</keyword>
<feature type="domain" description="XPG-I" evidence="17">
    <location>
        <begin position="146"/>
        <end position="218"/>
    </location>
</feature>
<evidence type="ECO:0000256" key="12">
    <source>
        <dbReference type="ARBA" id="ARBA00023204"/>
    </source>
</evidence>
<sequence>MGIKDLSKLIAEHAAGAIKENEMKNYFGRKVAIDASMALYQFMIAVRQEGDFLTNEAGEVTSHLLGMFHRTIRMVDQGIKPLWVFDGTPPELKSATLEKRKERRGDAEKNLEEAKETGGDVEIEKFSRRLVKITKEHNDEAKKLLKLMGIPFMTAPSEAEAQCAALVRGGVVYATATEDMDALTFASSILLRHMTFSEAKKMPIQEFHLAKVLEGFGMTQDQFIDLCILLGCDYCDKIKGIGPNKAFTLIKEHGNLEAALKSLDKKKYQVPEDWPYEAVQAYFRAPEVAAPADLTFKWEAPDEAGLIQFLCTEKGFAEERVRKNMEKLKKQKSGPVQGRMEDYFKAIPASPKPSTSKDLAKAKLAEDMKNFGTLKNKRKPDAKSPSKPSSAKKAKR</sequence>
<evidence type="ECO:0000256" key="15">
    <source>
        <dbReference type="HAMAP-Rule" id="MF_03140"/>
    </source>
</evidence>
<evidence type="ECO:0000256" key="6">
    <source>
        <dbReference type="ARBA" id="ARBA00022759"/>
    </source>
</evidence>
<dbReference type="AlphaFoldDB" id="A0A1D1VEK0"/>
<evidence type="ECO:0000256" key="16">
    <source>
        <dbReference type="SAM" id="MobiDB-lite"/>
    </source>
</evidence>
<dbReference type="PRINTS" id="PR00853">
    <property type="entry name" value="XPGRADSUPER"/>
</dbReference>
<accession>A0A1D1VEK0</accession>
<dbReference type="EMBL" id="BDGG01000005">
    <property type="protein sequence ID" value="GAU99205.1"/>
    <property type="molecule type" value="Genomic_DNA"/>
</dbReference>
<dbReference type="SUPFAM" id="SSF88723">
    <property type="entry name" value="PIN domain-like"/>
    <property type="match status" value="1"/>
</dbReference>
<evidence type="ECO:0000256" key="11">
    <source>
        <dbReference type="ARBA" id="ARBA00023128"/>
    </source>
</evidence>
<keyword evidence="7 15" id="KW-0227">DNA damage</keyword>
<dbReference type="GO" id="GO:0005730">
    <property type="term" value="C:nucleolus"/>
    <property type="evidence" value="ECO:0007669"/>
    <property type="project" value="UniProtKB-SubCell"/>
</dbReference>
<evidence type="ECO:0000259" key="18">
    <source>
        <dbReference type="SMART" id="SM00485"/>
    </source>
</evidence>
<dbReference type="HAMAP" id="MF_00614">
    <property type="entry name" value="Fen"/>
    <property type="match status" value="1"/>
</dbReference>
<comment type="similarity">
    <text evidence="14 15">Belongs to the XPG/RAD2 endonuclease family. FEN1 subfamily.</text>
</comment>
<dbReference type="GO" id="GO:0017108">
    <property type="term" value="F:5'-flap endonuclease activity"/>
    <property type="evidence" value="ECO:0007669"/>
    <property type="project" value="UniProtKB-UniRule"/>
</dbReference>
<keyword evidence="4 15" id="KW-0540">Nuclease</keyword>
<dbReference type="CDD" id="cd09867">
    <property type="entry name" value="PIN_FEN1"/>
    <property type="match status" value="1"/>
</dbReference>
<keyword evidence="2 15" id="KW-0597">Phosphoprotein</keyword>
<evidence type="ECO:0000256" key="2">
    <source>
        <dbReference type="ARBA" id="ARBA00022553"/>
    </source>
</evidence>
<reference evidence="19 20" key="1">
    <citation type="journal article" date="2016" name="Nat. Commun.">
        <title>Extremotolerant tardigrade genome and improved radiotolerance of human cultured cells by tardigrade-unique protein.</title>
        <authorList>
            <person name="Hashimoto T."/>
            <person name="Horikawa D.D."/>
            <person name="Saito Y."/>
            <person name="Kuwahara H."/>
            <person name="Kozuka-Hata H."/>
            <person name="Shin-I T."/>
            <person name="Minakuchi Y."/>
            <person name="Ohishi K."/>
            <person name="Motoyama A."/>
            <person name="Aizu T."/>
            <person name="Enomoto A."/>
            <person name="Kondo K."/>
            <person name="Tanaka S."/>
            <person name="Hara Y."/>
            <person name="Koshikawa S."/>
            <person name="Sagara H."/>
            <person name="Miura T."/>
            <person name="Yokobori S."/>
            <person name="Miyagawa K."/>
            <person name="Suzuki Y."/>
            <person name="Kubo T."/>
            <person name="Oyama M."/>
            <person name="Kohara Y."/>
            <person name="Fujiyama A."/>
            <person name="Arakawa K."/>
            <person name="Katayama T."/>
            <person name="Toyoda A."/>
            <person name="Kunieda T."/>
        </authorList>
    </citation>
    <scope>NUCLEOTIDE SEQUENCE [LARGE SCALE GENOMIC DNA]</scope>
    <source>
        <strain evidence="19 20">YOKOZUNA-1</strain>
    </source>
</reference>
<evidence type="ECO:0000256" key="7">
    <source>
        <dbReference type="ARBA" id="ARBA00022763"/>
    </source>
</evidence>
<dbReference type="Proteomes" id="UP000186922">
    <property type="component" value="Unassembled WGS sequence"/>
</dbReference>
<evidence type="ECO:0000256" key="13">
    <source>
        <dbReference type="ARBA" id="ARBA00023242"/>
    </source>
</evidence>
<evidence type="ECO:0000313" key="20">
    <source>
        <dbReference type="Proteomes" id="UP000186922"/>
    </source>
</evidence>
<dbReference type="PROSITE" id="PS00842">
    <property type="entry name" value="XPG_2"/>
    <property type="match status" value="1"/>
</dbReference>
<dbReference type="InterPro" id="IPR019974">
    <property type="entry name" value="XPG_CS"/>
</dbReference>
<dbReference type="FunFam" id="1.10.150.20:FF:000009">
    <property type="entry name" value="Flap endonuclease 1"/>
    <property type="match status" value="1"/>
</dbReference>
<dbReference type="InterPro" id="IPR006084">
    <property type="entry name" value="XPG/Rad2"/>
</dbReference>
<keyword evidence="20" id="KW-1185">Reference proteome</keyword>
<evidence type="ECO:0000256" key="14">
    <source>
        <dbReference type="ARBA" id="ARBA00034726"/>
    </source>
</evidence>
<keyword evidence="3 15" id="KW-0235">DNA replication</keyword>
<feature type="region of interest" description="Disordered" evidence="16">
    <location>
        <begin position="368"/>
        <end position="396"/>
    </location>
</feature>
<dbReference type="Gene3D" id="1.10.150.20">
    <property type="entry name" value="5' to 3' exonuclease, C-terminal subdomain"/>
    <property type="match status" value="1"/>
</dbReference>
<dbReference type="SMART" id="SM00485">
    <property type="entry name" value="XPGN"/>
    <property type="match status" value="1"/>
</dbReference>
<keyword evidence="6 15" id="KW-0255">Endonuclease</keyword>
<keyword evidence="13 15" id="KW-0539">Nucleus</keyword>
<protein>
    <recommendedName>
        <fullName evidence="15">Flap endonuclease 1</fullName>
        <shortName evidence="15">FEN-1</shortName>
        <ecNumber evidence="15">3.1.-.-</ecNumber>
    </recommendedName>
    <alternativeName>
        <fullName evidence="15">Flap structure-specific endonuclease 1</fullName>
    </alternativeName>
</protein>
<dbReference type="CDD" id="cd09907">
    <property type="entry name" value="H3TH_FEN1-Euk"/>
    <property type="match status" value="1"/>
</dbReference>
<keyword evidence="5 15" id="KW-0479">Metal-binding</keyword>
<keyword evidence="11 15" id="KW-0496">Mitochondrion</keyword>
<comment type="function">
    <text evidence="15">Structure-specific nuclease with 5'-flap endonuclease and 5'-3' exonuclease activities involved in DNA replication and repair. During DNA replication, cleaves the 5'-overhanging flap structure that is generated by displacement synthesis when DNA polymerase encounters the 5'-end of a downstream Okazaki fragment. It enters the flap from the 5'-end and then tracks to cleave the flap base, leaving a nick for ligation. Also involved in the long patch base excision repair (LP-BER) pathway, by cleaving within the apurinic/apyrimidinic (AP) site-terminated flap. Acts as a genome stabilization factor that prevents flaps from equilibrating into structures that lead to duplications and deletions. Also possesses 5'-3' exonuclease activity on nicked or gapped double-stranded DNA, and exhibits RNase H activity. Also involved in replication and repair of rDNA and in repairing mitochondrial DNA.</text>
</comment>
<dbReference type="GO" id="GO:0003677">
    <property type="term" value="F:DNA binding"/>
    <property type="evidence" value="ECO:0007669"/>
    <property type="project" value="UniProtKB-UniRule"/>
</dbReference>
<evidence type="ECO:0000256" key="9">
    <source>
        <dbReference type="ARBA" id="ARBA00022839"/>
    </source>
</evidence>
<evidence type="ECO:0000313" key="19">
    <source>
        <dbReference type="EMBL" id="GAU99205.1"/>
    </source>
</evidence>
<dbReference type="GO" id="GO:0008409">
    <property type="term" value="F:5'-3' exonuclease activity"/>
    <property type="evidence" value="ECO:0007669"/>
    <property type="project" value="UniProtKB-UniRule"/>
</dbReference>
<dbReference type="GO" id="GO:0000287">
    <property type="term" value="F:magnesium ion binding"/>
    <property type="evidence" value="ECO:0007669"/>
    <property type="project" value="UniProtKB-UniRule"/>
</dbReference>
<comment type="cofactor">
    <cofactor evidence="15">
        <name>Mg(2+)</name>
        <dbReference type="ChEBI" id="CHEBI:18420"/>
    </cofactor>
    <text evidence="15">Binds 2 magnesium ions per subunit. They probably participate in the reaction catalyzed by the enzyme. May bind an additional third magnesium ion after substrate binding.</text>
</comment>
<evidence type="ECO:0000259" key="17">
    <source>
        <dbReference type="SMART" id="SM00484"/>
    </source>
</evidence>
<dbReference type="FunFam" id="3.40.50.1010:FF:000003">
    <property type="entry name" value="Flap endonuclease 1"/>
    <property type="match status" value="1"/>
</dbReference>
<dbReference type="Pfam" id="PF00752">
    <property type="entry name" value="XPG_N"/>
    <property type="match status" value="1"/>
</dbReference>
<dbReference type="GO" id="GO:0004523">
    <property type="term" value="F:RNA-DNA hybrid ribonuclease activity"/>
    <property type="evidence" value="ECO:0007669"/>
    <property type="project" value="TreeGrafter"/>
</dbReference>
<dbReference type="GO" id="GO:0005739">
    <property type="term" value="C:mitochondrion"/>
    <property type="evidence" value="ECO:0007669"/>
    <property type="project" value="UniProtKB-SubCell"/>
</dbReference>
<organism evidence="19 20">
    <name type="scientific">Ramazzottius varieornatus</name>
    <name type="common">Water bear</name>
    <name type="synonym">Tardigrade</name>
    <dbReference type="NCBI Taxonomy" id="947166"/>
    <lineage>
        <taxon>Eukaryota</taxon>
        <taxon>Metazoa</taxon>
        <taxon>Ecdysozoa</taxon>
        <taxon>Tardigrada</taxon>
        <taxon>Eutardigrada</taxon>
        <taxon>Parachela</taxon>
        <taxon>Hypsibioidea</taxon>
        <taxon>Ramazzottiidae</taxon>
        <taxon>Ramazzottius</taxon>
    </lineage>
</organism>
<name>A0A1D1VEK0_RAMVA</name>
<dbReference type="Pfam" id="PF00867">
    <property type="entry name" value="XPG_I"/>
    <property type="match status" value="1"/>
</dbReference>
<evidence type="ECO:0000256" key="4">
    <source>
        <dbReference type="ARBA" id="ARBA00022722"/>
    </source>
</evidence>
<dbReference type="PANTHER" id="PTHR11081:SF9">
    <property type="entry name" value="FLAP ENDONUCLEASE 1"/>
    <property type="match status" value="1"/>
</dbReference>
<dbReference type="GO" id="GO:0043137">
    <property type="term" value="P:DNA replication, removal of RNA primer"/>
    <property type="evidence" value="ECO:0007669"/>
    <property type="project" value="UniProtKB-UniRule"/>
</dbReference>
<dbReference type="GO" id="GO:0005654">
    <property type="term" value="C:nucleoplasm"/>
    <property type="evidence" value="ECO:0007669"/>
    <property type="project" value="UniProtKB-SubCell"/>
</dbReference>
<keyword evidence="10 15" id="KW-0460">Magnesium</keyword>
<keyword evidence="9 15" id="KW-0269">Exonuclease</keyword>
<dbReference type="InterPro" id="IPR006086">
    <property type="entry name" value="XPG-I_dom"/>
</dbReference>
<dbReference type="InterPro" id="IPR023426">
    <property type="entry name" value="Flap_endonuc"/>
</dbReference>
<dbReference type="SMART" id="SM00279">
    <property type="entry name" value="HhH2"/>
    <property type="match status" value="1"/>
</dbReference>
<gene>
    <name evidence="19" type="primary">RvY_10238-1</name>
    <name evidence="19" type="synonym">RvY_10238.1</name>
    <name evidence="19" type="ORF">RvY_10238</name>
</gene>
<evidence type="ECO:0000256" key="5">
    <source>
        <dbReference type="ARBA" id="ARBA00022723"/>
    </source>
</evidence>
<dbReference type="GO" id="GO:0030145">
    <property type="term" value="F:manganese ion binding"/>
    <property type="evidence" value="ECO:0007669"/>
    <property type="project" value="TreeGrafter"/>
</dbReference>